<reference evidence="1" key="1">
    <citation type="submission" date="2021-06" db="EMBL/GenBank/DDBJ databases">
        <authorList>
            <person name="Hodson N. C."/>
            <person name="Mongue J. A."/>
            <person name="Jaron S. K."/>
        </authorList>
    </citation>
    <scope>NUCLEOTIDE SEQUENCE</scope>
</reference>
<feature type="non-terminal residue" evidence="1">
    <location>
        <position position="1"/>
    </location>
</feature>
<organism evidence="1 2">
    <name type="scientific">Allacma fusca</name>
    <dbReference type="NCBI Taxonomy" id="39272"/>
    <lineage>
        <taxon>Eukaryota</taxon>
        <taxon>Metazoa</taxon>
        <taxon>Ecdysozoa</taxon>
        <taxon>Arthropoda</taxon>
        <taxon>Hexapoda</taxon>
        <taxon>Collembola</taxon>
        <taxon>Symphypleona</taxon>
        <taxon>Sminthuridae</taxon>
        <taxon>Allacma</taxon>
    </lineage>
</organism>
<accession>A0A8J2NL20</accession>
<evidence type="ECO:0000313" key="1">
    <source>
        <dbReference type="EMBL" id="CAG7717001.1"/>
    </source>
</evidence>
<comment type="caution">
    <text evidence="1">The sequence shown here is derived from an EMBL/GenBank/DDBJ whole genome shotgun (WGS) entry which is preliminary data.</text>
</comment>
<evidence type="ECO:0000313" key="2">
    <source>
        <dbReference type="Proteomes" id="UP000708208"/>
    </source>
</evidence>
<name>A0A8J2NL20_9HEXA</name>
<dbReference type="EMBL" id="CAJVCH010042659">
    <property type="protein sequence ID" value="CAG7717001.1"/>
    <property type="molecule type" value="Genomic_DNA"/>
</dbReference>
<gene>
    <name evidence="1" type="ORF">AFUS01_LOCUS6480</name>
</gene>
<sequence length="53" mass="5640">SSIRLMLEDSDVNRLEILGGDLIDESSTLTSGQLTGLNTSAVYHTTQKESAAT</sequence>
<dbReference type="Proteomes" id="UP000708208">
    <property type="component" value="Unassembled WGS sequence"/>
</dbReference>
<feature type="non-terminal residue" evidence="1">
    <location>
        <position position="53"/>
    </location>
</feature>
<dbReference type="AlphaFoldDB" id="A0A8J2NL20"/>
<keyword evidence="2" id="KW-1185">Reference proteome</keyword>
<proteinExistence type="predicted"/>
<protein>
    <submittedName>
        <fullName evidence="1">Uncharacterized protein</fullName>
    </submittedName>
</protein>